<evidence type="ECO:0000256" key="3">
    <source>
        <dbReference type="ARBA" id="ARBA00023125"/>
    </source>
</evidence>
<keyword evidence="3" id="KW-0238">DNA-binding</keyword>
<dbReference type="RefSeq" id="WP_246911169.1">
    <property type="nucleotide sequence ID" value="NZ_JALJRB010000018.1"/>
</dbReference>
<evidence type="ECO:0000313" key="7">
    <source>
        <dbReference type="Proteomes" id="UP001165427"/>
    </source>
</evidence>
<dbReference type="Proteomes" id="UP001165427">
    <property type="component" value="Unassembled WGS sequence"/>
</dbReference>
<feature type="domain" description="HTH merR-type" evidence="5">
    <location>
        <begin position="1"/>
        <end position="70"/>
    </location>
</feature>
<protein>
    <submittedName>
        <fullName evidence="6">MerR family transcriptional regulator</fullName>
    </submittedName>
</protein>
<evidence type="ECO:0000256" key="2">
    <source>
        <dbReference type="ARBA" id="ARBA00023015"/>
    </source>
</evidence>
<evidence type="ECO:0000259" key="5">
    <source>
        <dbReference type="PROSITE" id="PS50937"/>
    </source>
</evidence>
<keyword evidence="2" id="KW-0805">Transcription regulation</keyword>
<dbReference type="InterPro" id="IPR009061">
    <property type="entry name" value="DNA-bd_dom_put_sf"/>
</dbReference>
<keyword evidence="4" id="KW-0804">Transcription</keyword>
<keyword evidence="7" id="KW-1185">Reference proteome</keyword>
<reference evidence="6" key="1">
    <citation type="submission" date="2022-04" db="EMBL/GenBank/DDBJ databases">
        <title>Desulfatitalea alkaliphila sp. nov., a novel anaerobic sulfate-reducing bacterium isolated from terrestrial mud volcano, Taman Peninsula, Russia.</title>
        <authorList>
            <person name="Khomyakova M.A."/>
            <person name="Merkel A.Y."/>
            <person name="Slobodkin A.I."/>
        </authorList>
    </citation>
    <scope>NUCLEOTIDE SEQUENCE</scope>
    <source>
        <strain evidence="6">M08but</strain>
    </source>
</reference>
<dbReference type="InterPro" id="IPR047057">
    <property type="entry name" value="MerR_fam"/>
</dbReference>
<dbReference type="SMART" id="SM00422">
    <property type="entry name" value="HTH_MERR"/>
    <property type="match status" value="1"/>
</dbReference>
<dbReference type="GO" id="GO:0003677">
    <property type="term" value="F:DNA binding"/>
    <property type="evidence" value="ECO:0007669"/>
    <property type="project" value="UniProtKB-KW"/>
</dbReference>
<accession>A0AA41R2U5</accession>
<dbReference type="PROSITE" id="PS50937">
    <property type="entry name" value="HTH_MERR_2"/>
    <property type="match status" value="1"/>
</dbReference>
<dbReference type="Gene3D" id="1.10.1660.10">
    <property type="match status" value="1"/>
</dbReference>
<dbReference type="PANTHER" id="PTHR30204">
    <property type="entry name" value="REDOX-CYCLING DRUG-SENSING TRANSCRIPTIONAL ACTIVATOR SOXR"/>
    <property type="match status" value="1"/>
</dbReference>
<name>A0AA41R2U5_9BACT</name>
<dbReference type="InterPro" id="IPR000551">
    <property type="entry name" value="MerR-type_HTH_dom"/>
</dbReference>
<dbReference type="Pfam" id="PF13411">
    <property type="entry name" value="MerR_1"/>
    <property type="match status" value="1"/>
</dbReference>
<dbReference type="EMBL" id="JALJRB010000018">
    <property type="protein sequence ID" value="MCJ8501859.1"/>
    <property type="molecule type" value="Genomic_DNA"/>
</dbReference>
<dbReference type="SUPFAM" id="SSF46955">
    <property type="entry name" value="Putative DNA-binding domain"/>
    <property type="match status" value="1"/>
</dbReference>
<evidence type="ECO:0000256" key="4">
    <source>
        <dbReference type="ARBA" id="ARBA00023163"/>
    </source>
</evidence>
<dbReference type="AlphaFoldDB" id="A0AA41R2U5"/>
<evidence type="ECO:0000313" key="6">
    <source>
        <dbReference type="EMBL" id="MCJ8501859.1"/>
    </source>
</evidence>
<comment type="caution">
    <text evidence="6">The sequence shown here is derived from an EMBL/GenBank/DDBJ whole genome shotgun (WGS) entry which is preliminary data.</text>
</comment>
<proteinExistence type="predicted"/>
<sequence>MKISELVKRTGVPKETIHFYIREGLLRKPRKSGVNTADYTETHVERLRLIKDLRDNHYLPIPEIKKILKALKKQSPGDQAVSRFKSRYLRPMDQLVEAEVPGREAFCRTTGLGPKWLERMEAWGVINARQEDGQPVYSQDDVIIGRLLVDIDRLGFGPKDGYDPRDLQQISDFIKDYVRSGQNKYLSTTLKKIAAGDYRESKIQIREVMSLFFYHMYRKRVREQYEEILEAMKDEDRAGA</sequence>
<gene>
    <name evidence="6" type="ORF">MRX98_14845</name>
</gene>
<dbReference type="PANTHER" id="PTHR30204:SF69">
    <property type="entry name" value="MERR-FAMILY TRANSCRIPTIONAL REGULATOR"/>
    <property type="match status" value="1"/>
</dbReference>
<dbReference type="GO" id="GO:0003700">
    <property type="term" value="F:DNA-binding transcription factor activity"/>
    <property type="evidence" value="ECO:0007669"/>
    <property type="project" value="InterPro"/>
</dbReference>
<keyword evidence="1" id="KW-0678">Repressor</keyword>
<organism evidence="6 7">
    <name type="scientific">Desulfatitalea alkaliphila</name>
    <dbReference type="NCBI Taxonomy" id="2929485"/>
    <lineage>
        <taxon>Bacteria</taxon>
        <taxon>Pseudomonadati</taxon>
        <taxon>Thermodesulfobacteriota</taxon>
        <taxon>Desulfobacteria</taxon>
        <taxon>Desulfobacterales</taxon>
        <taxon>Desulfosarcinaceae</taxon>
        <taxon>Desulfatitalea</taxon>
    </lineage>
</organism>
<evidence type="ECO:0000256" key="1">
    <source>
        <dbReference type="ARBA" id="ARBA00022491"/>
    </source>
</evidence>